<organism evidence="13 14">
    <name type="scientific">Kazachstania africana (strain ATCC 22294 / BCRC 22015 / CBS 2517 / CECT 1963 / NBRC 1671 / NRRL Y-8276)</name>
    <name type="common">Yeast</name>
    <name type="synonym">Kluyveromyces africanus</name>
    <dbReference type="NCBI Taxonomy" id="1071382"/>
    <lineage>
        <taxon>Eukaryota</taxon>
        <taxon>Fungi</taxon>
        <taxon>Dikarya</taxon>
        <taxon>Ascomycota</taxon>
        <taxon>Saccharomycotina</taxon>
        <taxon>Saccharomycetes</taxon>
        <taxon>Saccharomycetales</taxon>
        <taxon>Saccharomycetaceae</taxon>
        <taxon>Kazachstania</taxon>
    </lineage>
</organism>
<evidence type="ECO:0000256" key="8">
    <source>
        <dbReference type="ARBA" id="ARBA00023049"/>
    </source>
</evidence>
<gene>
    <name evidence="13" type="primary">KAFR0B05320</name>
    <name evidence="13" type="ORF">KAFR_0B05320</name>
</gene>
<dbReference type="InterPro" id="IPR036005">
    <property type="entry name" value="Creatinase/aminopeptidase-like"/>
</dbReference>
<evidence type="ECO:0000256" key="10">
    <source>
        <dbReference type="ARBA" id="ARBA00026155"/>
    </source>
</evidence>
<evidence type="ECO:0000256" key="2">
    <source>
        <dbReference type="ARBA" id="ARBA00004496"/>
    </source>
</evidence>
<keyword evidence="4" id="KW-0963">Cytoplasm</keyword>
<keyword evidence="7" id="KW-0378">Hydrolase</keyword>
<evidence type="ECO:0000256" key="11">
    <source>
        <dbReference type="ARBA" id="ARBA00033475"/>
    </source>
</evidence>
<dbReference type="GO" id="GO:0005730">
    <property type="term" value="C:nucleolus"/>
    <property type="evidence" value="ECO:0007669"/>
    <property type="project" value="EnsemblFungi"/>
</dbReference>
<comment type="subcellular location">
    <subcellularLocation>
        <location evidence="2">Cytoplasm</location>
    </subcellularLocation>
    <subcellularLocation>
        <location evidence="1">Nucleus</location>
    </subcellularLocation>
</comment>
<proteinExistence type="inferred from homology"/>
<dbReference type="GO" id="GO:0006508">
    <property type="term" value="P:proteolysis"/>
    <property type="evidence" value="ECO:0007669"/>
    <property type="project" value="UniProtKB-KW"/>
</dbReference>
<evidence type="ECO:0000256" key="12">
    <source>
        <dbReference type="ARBA" id="ARBA00034680"/>
    </source>
</evidence>
<evidence type="ECO:0000313" key="13">
    <source>
        <dbReference type="EMBL" id="CCF56827.1"/>
    </source>
</evidence>
<dbReference type="OrthoDB" id="5876363at2759"/>
<dbReference type="AlphaFoldDB" id="H2AR27"/>
<dbReference type="FunCoup" id="H2AR27">
    <property type="interactions" value="453"/>
</dbReference>
<reference evidence="13 14" key="1">
    <citation type="journal article" date="2011" name="Proc. Natl. Acad. Sci. U.S.A.">
        <title>Evolutionary erosion of yeast sex chromosomes by mating-type switching accidents.</title>
        <authorList>
            <person name="Gordon J.L."/>
            <person name="Armisen D."/>
            <person name="Proux-Wera E."/>
            <person name="Oheigeartaigh S.S."/>
            <person name="Byrne K.P."/>
            <person name="Wolfe K.H."/>
        </authorList>
    </citation>
    <scope>NUCLEOTIDE SEQUENCE [LARGE SCALE GENOMIC DNA]</scope>
    <source>
        <strain evidence="14">ATCC 22294 / BCRC 22015 / CBS 2517 / CECT 1963 / NBRC 1671 / NRRL Y-8276</strain>
    </source>
</reference>
<dbReference type="STRING" id="1071382.H2AR27"/>
<evidence type="ECO:0000256" key="6">
    <source>
        <dbReference type="ARBA" id="ARBA00022723"/>
    </source>
</evidence>
<dbReference type="EMBL" id="HE650822">
    <property type="protein sequence ID" value="CCF56827.1"/>
    <property type="molecule type" value="Genomic_DNA"/>
</dbReference>
<comment type="function">
    <text evidence="12">Probable metalloprotease involved in proper assembly of pre-ribosomal particles during the biogenesis of the 60S ribosomal subunit. Accompanies the pre-60S particles to the cytoplasm.</text>
</comment>
<dbReference type="InterPro" id="IPR047113">
    <property type="entry name" value="PA2G4/ARX1"/>
</dbReference>
<sequence>MELAVSHEDSQILLKDKNVLQESVLDKYRTAGQIVQTALKYITGLINDAYHYKTIERPLTISELCLLADSFMVTRLDQYYKNKVNERGIAIPTTIDVDQISSGWAPEIDDDVNIKNWNKGTTSQADPFGSVVTGFFKEGDIVKISLGVHIDGYTSQASHTMVIYPVDASTSAAPKPAGPLLGGKADAIAATHIATESVNALLSCALTPEKLPPSLGTKVNGQLIRLVVDTIVRSYNCAVVPGSRVRRIRRFLAGQNEGIVAEKEYKGVIWTESHQEAHLLSNTDARDLSVVKGSNNNVLSAVPTDDFTVEAGEAYLVDLKVCPLDQFNKKGLVTLQTIDSYTGKSHKETELVARSGMYIRDYAQSHQLKLKTSRQLLTKIDRQGVYPFKLAHLAQSFPVKSEEGFDEQIQSIKKDLKSFRLGMSEISNNYLCVESPIQVAKWVPWDHIIKATNPNGNLSYDATAALTLPGHEVPLPKLGVSALRLKSLMKSSKETVEVPVIHECNTVVLCGTEVSLSDRPELLKVTGGSKTCQPSWVHSKHELNQQDSVVQGVFKLAALAKDKRFGLLMRETQPMKQSAQ</sequence>
<dbReference type="GeneID" id="13884709"/>
<dbReference type="Proteomes" id="UP000005220">
    <property type="component" value="Chromosome 2"/>
</dbReference>
<dbReference type="GO" id="GO:0005737">
    <property type="term" value="C:cytoplasm"/>
    <property type="evidence" value="ECO:0007669"/>
    <property type="project" value="UniProtKB-SubCell"/>
</dbReference>
<dbReference type="Gene3D" id="3.90.230.10">
    <property type="entry name" value="Creatinase/methionine aminopeptidase superfamily"/>
    <property type="match status" value="1"/>
</dbReference>
<dbReference type="KEGG" id="kaf:KAFR_0B05320"/>
<evidence type="ECO:0000256" key="3">
    <source>
        <dbReference type="ARBA" id="ARBA00007319"/>
    </source>
</evidence>
<dbReference type="InParanoid" id="H2AR27"/>
<evidence type="ECO:0000313" key="14">
    <source>
        <dbReference type="Proteomes" id="UP000005220"/>
    </source>
</evidence>
<keyword evidence="5" id="KW-0645">Protease</keyword>
<name>H2AR27_KAZAF</name>
<evidence type="ECO:0000256" key="7">
    <source>
        <dbReference type="ARBA" id="ARBA00022801"/>
    </source>
</evidence>
<evidence type="ECO:0000256" key="9">
    <source>
        <dbReference type="ARBA" id="ARBA00023242"/>
    </source>
</evidence>
<dbReference type="SUPFAM" id="SSF55920">
    <property type="entry name" value="Creatinase/aminopeptidase"/>
    <property type="match status" value="1"/>
</dbReference>
<evidence type="ECO:0000256" key="4">
    <source>
        <dbReference type="ARBA" id="ARBA00022490"/>
    </source>
</evidence>
<dbReference type="PANTHER" id="PTHR10804">
    <property type="entry name" value="PROTEASE FAMILY M24 METHIONYL AMINOPEPTIDASE, AMINOPEPTIDASE P"/>
    <property type="match status" value="1"/>
</dbReference>
<dbReference type="RefSeq" id="XP_003955962.1">
    <property type="nucleotide sequence ID" value="XM_003955913.1"/>
</dbReference>
<keyword evidence="14" id="KW-1185">Reference proteome</keyword>
<dbReference type="GO" id="GO:0000055">
    <property type="term" value="P:ribosomal large subunit export from nucleus"/>
    <property type="evidence" value="ECO:0007669"/>
    <property type="project" value="EnsemblFungi"/>
</dbReference>
<evidence type="ECO:0000256" key="1">
    <source>
        <dbReference type="ARBA" id="ARBA00004123"/>
    </source>
</evidence>
<dbReference type="HOGENOM" id="CLU_477525_0_0_1"/>
<keyword evidence="8" id="KW-0482">Metalloprotease</keyword>
<dbReference type="PANTHER" id="PTHR10804:SF102">
    <property type="entry name" value="METALLOPROTEASE ARX1-RELATED"/>
    <property type="match status" value="1"/>
</dbReference>
<dbReference type="GO" id="GO:0005654">
    <property type="term" value="C:nucleoplasm"/>
    <property type="evidence" value="ECO:0007669"/>
    <property type="project" value="EnsemblFungi"/>
</dbReference>
<accession>H2AR27</accession>
<keyword evidence="9" id="KW-0539">Nucleus</keyword>
<dbReference type="GO" id="GO:0008237">
    <property type="term" value="F:metallopeptidase activity"/>
    <property type="evidence" value="ECO:0007669"/>
    <property type="project" value="UniProtKB-KW"/>
</dbReference>
<keyword evidence="6" id="KW-0479">Metal-binding</keyword>
<dbReference type="GO" id="GO:0046872">
    <property type="term" value="F:metal ion binding"/>
    <property type="evidence" value="ECO:0007669"/>
    <property type="project" value="UniProtKB-KW"/>
</dbReference>
<dbReference type="eggNOG" id="KOG2776">
    <property type="taxonomic scope" value="Eukaryota"/>
</dbReference>
<protein>
    <recommendedName>
        <fullName evidence="10">Probable metalloprotease ARX1</fullName>
    </recommendedName>
    <alternativeName>
        <fullName evidence="11">Associated with ribosomal export complex protein 1</fullName>
    </alternativeName>
</protein>
<dbReference type="GO" id="GO:0030687">
    <property type="term" value="C:preribosome, large subunit precursor"/>
    <property type="evidence" value="ECO:0007669"/>
    <property type="project" value="EnsemblFungi"/>
</dbReference>
<comment type="similarity">
    <text evidence="3">Belongs to the peptidase M24 family.</text>
</comment>
<evidence type="ECO:0000256" key="5">
    <source>
        <dbReference type="ARBA" id="ARBA00022670"/>
    </source>
</evidence>